<organism evidence="8 9">
    <name type="scientific">Nitratidesulfovibrio vulgaris (strain ATCC 29579 / DSM 644 / CCUG 34227 / NCIMB 8303 / VKM B-1760 / Hildenborough)</name>
    <name type="common">Desulfovibrio vulgaris</name>
    <dbReference type="NCBI Taxonomy" id="882"/>
    <lineage>
        <taxon>Bacteria</taxon>
        <taxon>Pseudomonadati</taxon>
        <taxon>Thermodesulfobacteriota</taxon>
        <taxon>Desulfovibrionia</taxon>
        <taxon>Desulfovibrionales</taxon>
        <taxon>Desulfovibrionaceae</taxon>
        <taxon>Nitratidesulfovibrio</taxon>
    </lineage>
</organism>
<dbReference type="PaxDb" id="882-DVU_2828"/>
<feature type="domain" description="Core-binding (CB)" evidence="7">
    <location>
        <begin position="69"/>
        <end position="161"/>
    </location>
</feature>
<dbReference type="InterPro" id="IPR010998">
    <property type="entry name" value="Integrase_recombinase_N"/>
</dbReference>
<dbReference type="EnsemblBacteria" id="AAS97300">
    <property type="protein sequence ID" value="AAS97300"/>
    <property type="gene ID" value="DVU_2828"/>
</dbReference>
<evidence type="ECO:0000313" key="9">
    <source>
        <dbReference type="Proteomes" id="UP000002194"/>
    </source>
</evidence>
<dbReference type="InterPro" id="IPR013762">
    <property type="entry name" value="Integrase-like_cat_sf"/>
</dbReference>
<name>Q727M7_NITV2</name>
<protein>
    <submittedName>
        <fullName evidence="8">Site-specific recombinase, phage integrase family</fullName>
    </submittedName>
</protein>
<dbReference type="InterPro" id="IPR011010">
    <property type="entry name" value="DNA_brk_join_enz"/>
</dbReference>
<keyword evidence="3 5" id="KW-0238">DNA-binding</keyword>
<feature type="domain" description="Tyr recombinase" evidence="6">
    <location>
        <begin position="197"/>
        <end position="389"/>
    </location>
</feature>
<dbReference type="PhylomeDB" id="Q727M7"/>
<dbReference type="SMR" id="Q727M7"/>
<evidence type="ECO:0000313" key="8">
    <source>
        <dbReference type="EMBL" id="AAS97300.1"/>
    </source>
</evidence>
<dbReference type="Proteomes" id="UP000002194">
    <property type="component" value="Chromosome"/>
</dbReference>
<evidence type="ECO:0000256" key="1">
    <source>
        <dbReference type="ARBA" id="ARBA00008857"/>
    </source>
</evidence>
<dbReference type="InterPro" id="IPR002104">
    <property type="entry name" value="Integrase_catalytic"/>
</dbReference>
<dbReference type="KEGG" id="dvu:DVU_2828"/>
<dbReference type="PANTHER" id="PTHR30349:SF64">
    <property type="entry name" value="PROPHAGE INTEGRASE INTD-RELATED"/>
    <property type="match status" value="1"/>
</dbReference>
<dbReference type="Pfam" id="PF00589">
    <property type="entry name" value="Phage_integrase"/>
    <property type="match status" value="1"/>
</dbReference>
<evidence type="ECO:0000259" key="7">
    <source>
        <dbReference type="PROSITE" id="PS51900"/>
    </source>
</evidence>
<dbReference type="GO" id="GO:0003677">
    <property type="term" value="F:DNA binding"/>
    <property type="evidence" value="ECO:0007669"/>
    <property type="project" value="UniProtKB-UniRule"/>
</dbReference>
<dbReference type="PATRIC" id="fig|882.5.peg.2556"/>
<keyword evidence="2" id="KW-0229">DNA integration</keyword>
<sequence length="394" mass="43815">MVDGKRIVEMLGWTSEGWTADMAATLLAELERNVKQGLRPQTLKEKRQMAAEAQAAAAQQAQLDALKDITFGELAERYAAWAKSTRISGHKMQRLLELHVLPRLHSMPAASITPQHLNELRSELEQTTPLRGRGKAEGRGLSAQTVLHCLKAVREVYNYARETPHPDFPERMLYSGKNPAVLSRRGHGVRLPRSDARRLRILNDAEISALLSYRGQNVVETSELHDMILISLDTGMRAGELVRLRTEDIDVDHGTIRIYSGSDAGITKGGRTRIVHAGHLFAESITMLRRRVGSPGLLFPGRGGAVRNTTAVSRAMAHICATLGLNADVTDDRNRIVWHTLRHTYATRMLEAGIDIYTLKELLGHSSVAVTERYLHLCDRAKRNAALARLTRGE</sequence>
<evidence type="ECO:0000256" key="4">
    <source>
        <dbReference type="ARBA" id="ARBA00023172"/>
    </source>
</evidence>
<evidence type="ECO:0000259" key="6">
    <source>
        <dbReference type="PROSITE" id="PS51898"/>
    </source>
</evidence>
<dbReference type="STRING" id="882.DVU_2828"/>
<dbReference type="SUPFAM" id="SSF56349">
    <property type="entry name" value="DNA breaking-rejoining enzymes"/>
    <property type="match status" value="1"/>
</dbReference>
<dbReference type="GO" id="GO:0006310">
    <property type="term" value="P:DNA recombination"/>
    <property type="evidence" value="ECO:0007669"/>
    <property type="project" value="UniProtKB-KW"/>
</dbReference>
<dbReference type="GO" id="GO:0015074">
    <property type="term" value="P:DNA integration"/>
    <property type="evidence" value="ECO:0007669"/>
    <property type="project" value="UniProtKB-KW"/>
</dbReference>
<dbReference type="PROSITE" id="PS51898">
    <property type="entry name" value="TYR_RECOMBINASE"/>
    <property type="match status" value="1"/>
</dbReference>
<dbReference type="OrthoDB" id="9789256at2"/>
<dbReference type="PANTHER" id="PTHR30349">
    <property type="entry name" value="PHAGE INTEGRASE-RELATED"/>
    <property type="match status" value="1"/>
</dbReference>
<dbReference type="CDD" id="cd00796">
    <property type="entry name" value="INT_Rci_Hp1_C"/>
    <property type="match status" value="1"/>
</dbReference>
<dbReference type="PROSITE" id="PS51900">
    <property type="entry name" value="CB"/>
    <property type="match status" value="1"/>
</dbReference>
<keyword evidence="4" id="KW-0233">DNA recombination</keyword>
<dbReference type="EMBL" id="AE017285">
    <property type="protein sequence ID" value="AAS97300.1"/>
    <property type="molecule type" value="Genomic_DNA"/>
</dbReference>
<comment type="similarity">
    <text evidence="1">Belongs to the 'phage' integrase family.</text>
</comment>
<evidence type="ECO:0000256" key="5">
    <source>
        <dbReference type="PROSITE-ProRule" id="PRU01248"/>
    </source>
</evidence>
<evidence type="ECO:0000256" key="3">
    <source>
        <dbReference type="ARBA" id="ARBA00023125"/>
    </source>
</evidence>
<accession>Q727M7</accession>
<dbReference type="Gene3D" id="1.10.150.130">
    <property type="match status" value="1"/>
</dbReference>
<reference evidence="8 9" key="1">
    <citation type="journal article" date="2004" name="Nat. Biotechnol.">
        <title>The genome sequence of the anaerobic, sulfate-reducing bacterium Desulfovibrio vulgaris Hildenborough.</title>
        <authorList>
            <person name="Heidelberg J.F."/>
            <person name="Seshadri R."/>
            <person name="Haveman S.A."/>
            <person name="Hemme C.L."/>
            <person name="Paulsen I.T."/>
            <person name="Kolonay J.F."/>
            <person name="Eisen J.A."/>
            <person name="Ward N."/>
            <person name="Methe B."/>
            <person name="Brinkac L.M."/>
            <person name="Daugherty S.C."/>
            <person name="Deboy R.T."/>
            <person name="Dodson R.J."/>
            <person name="Durkin A.S."/>
            <person name="Madupu R."/>
            <person name="Nelson W.C."/>
            <person name="Sullivan S.A."/>
            <person name="Fouts D."/>
            <person name="Haft D.H."/>
            <person name="Selengut J."/>
            <person name="Peterson J.D."/>
            <person name="Davidsen T.M."/>
            <person name="Zafar N."/>
            <person name="Zhou L."/>
            <person name="Radune D."/>
            <person name="Dimitrov G."/>
            <person name="Hance M."/>
            <person name="Tran K."/>
            <person name="Khouri H."/>
            <person name="Gill J."/>
            <person name="Utterback T.R."/>
            <person name="Feldblyum T.V."/>
            <person name="Wall J.D."/>
            <person name="Voordouw G."/>
            <person name="Fraser C.M."/>
        </authorList>
    </citation>
    <scope>NUCLEOTIDE SEQUENCE [LARGE SCALE GENOMIC DNA]</scope>
    <source>
        <strain evidence="9">ATCC 29579 / DSM 644 / NCIMB 8303 / VKM B-1760 / Hildenborough</strain>
    </source>
</reference>
<dbReference type="eggNOG" id="COG4974">
    <property type="taxonomic scope" value="Bacteria"/>
</dbReference>
<evidence type="ECO:0000256" key="2">
    <source>
        <dbReference type="ARBA" id="ARBA00022908"/>
    </source>
</evidence>
<proteinExistence type="inferred from homology"/>
<dbReference type="HOGENOM" id="CLU_027562_17_7_7"/>
<dbReference type="InterPro" id="IPR044068">
    <property type="entry name" value="CB"/>
</dbReference>
<keyword evidence="9" id="KW-1185">Reference proteome</keyword>
<dbReference type="AlphaFoldDB" id="Q727M7"/>
<gene>
    <name evidence="8" type="ordered locus">DVU_2828</name>
</gene>
<dbReference type="InterPro" id="IPR050090">
    <property type="entry name" value="Tyrosine_recombinase_XerCD"/>
</dbReference>
<dbReference type="Gene3D" id="1.10.443.10">
    <property type="entry name" value="Intergrase catalytic core"/>
    <property type="match status" value="1"/>
</dbReference>